<dbReference type="Proteomes" id="UP000478052">
    <property type="component" value="Unassembled WGS sequence"/>
</dbReference>
<reference evidence="1 2" key="1">
    <citation type="submission" date="2019-08" db="EMBL/GenBank/DDBJ databases">
        <title>Whole genome of Aphis craccivora.</title>
        <authorList>
            <person name="Voronova N.V."/>
            <person name="Shulinski R.S."/>
            <person name="Bandarenka Y.V."/>
            <person name="Zhorov D.G."/>
            <person name="Warner D."/>
        </authorList>
    </citation>
    <scope>NUCLEOTIDE SEQUENCE [LARGE SCALE GENOMIC DNA]</scope>
    <source>
        <strain evidence="1">180601</strain>
        <tissue evidence="1">Whole Body</tissue>
    </source>
</reference>
<dbReference type="PANTHER" id="PTHR12984:SF16">
    <property type="entry name" value="BLACK MATCH, ISOFORM H"/>
    <property type="match status" value="1"/>
</dbReference>
<evidence type="ECO:0000313" key="1">
    <source>
        <dbReference type="EMBL" id="KAF0771412.1"/>
    </source>
</evidence>
<dbReference type="InterPro" id="IPR051177">
    <property type="entry name" value="CIK-Related_Protein"/>
</dbReference>
<evidence type="ECO:0000313" key="2">
    <source>
        <dbReference type="Proteomes" id="UP000478052"/>
    </source>
</evidence>
<gene>
    <name evidence="1" type="ORF">FWK35_00002581</name>
</gene>
<protein>
    <submittedName>
        <fullName evidence="1">SCY1-like protein 2</fullName>
    </submittedName>
</protein>
<dbReference type="EMBL" id="VUJU01000299">
    <property type="protein sequence ID" value="KAF0771412.1"/>
    <property type="molecule type" value="Genomic_DNA"/>
</dbReference>
<name>A0A6G0ZJG5_APHCR</name>
<proteinExistence type="predicted"/>
<dbReference type="OrthoDB" id="6629920at2759"/>
<keyword evidence="2" id="KW-1185">Reference proteome</keyword>
<sequence>MNFGYWLHLSHLLPNINTTGIHKLLNKIQTEARERITCTPWTSRLPKMAQPDLDYIAPEVQLSSYCSSHSDMYSLGMVIFAIFNNGRPLIQANHSSSTYMKQLDVVSINLINVNLKV</sequence>
<comment type="caution">
    <text evidence="1">The sequence shown here is derived from an EMBL/GenBank/DDBJ whole genome shotgun (WGS) entry which is preliminary data.</text>
</comment>
<accession>A0A6G0ZJG5</accession>
<dbReference type="Gene3D" id="1.10.510.10">
    <property type="entry name" value="Transferase(Phosphotransferase) domain 1"/>
    <property type="match status" value="1"/>
</dbReference>
<dbReference type="SUPFAM" id="SSF56112">
    <property type="entry name" value="Protein kinase-like (PK-like)"/>
    <property type="match status" value="1"/>
</dbReference>
<dbReference type="InterPro" id="IPR011009">
    <property type="entry name" value="Kinase-like_dom_sf"/>
</dbReference>
<organism evidence="1 2">
    <name type="scientific">Aphis craccivora</name>
    <name type="common">Cowpea aphid</name>
    <dbReference type="NCBI Taxonomy" id="307492"/>
    <lineage>
        <taxon>Eukaryota</taxon>
        <taxon>Metazoa</taxon>
        <taxon>Ecdysozoa</taxon>
        <taxon>Arthropoda</taxon>
        <taxon>Hexapoda</taxon>
        <taxon>Insecta</taxon>
        <taxon>Pterygota</taxon>
        <taxon>Neoptera</taxon>
        <taxon>Paraneoptera</taxon>
        <taxon>Hemiptera</taxon>
        <taxon>Sternorrhyncha</taxon>
        <taxon>Aphidomorpha</taxon>
        <taxon>Aphidoidea</taxon>
        <taxon>Aphididae</taxon>
        <taxon>Aphidini</taxon>
        <taxon>Aphis</taxon>
        <taxon>Aphis</taxon>
    </lineage>
</organism>
<dbReference type="PANTHER" id="PTHR12984">
    <property type="entry name" value="SCY1-RELATED S/T PROTEIN KINASE-LIKE"/>
    <property type="match status" value="1"/>
</dbReference>
<dbReference type="AlphaFoldDB" id="A0A6G0ZJG5"/>